<keyword evidence="14" id="KW-1185">Reference proteome</keyword>
<evidence type="ECO:0000256" key="10">
    <source>
        <dbReference type="ARBA" id="ARBA00023016"/>
    </source>
</evidence>
<evidence type="ECO:0000256" key="3">
    <source>
        <dbReference type="ARBA" id="ARBA00022553"/>
    </source>
</evidence>
<keyword evidence="1 11" id="KW-0963">Cytoplasm</keyword>
<dbReference type="Gene3D" id="1.10.510.10">
    <property type="entry name" value="Transferase(Phosphotransferase) domain 1"/>
    <property type="match status" value="1"/>
</dbReference>
<feature type="active site" evidence="11">
    <location>
        <position position="221"/>
    </location>
</feature>
<comment type="subcellular location">
    <subcellularLocation>
        <location evidence="11">Cytoplasm</location>
    </subcellularLocation>
</comment>
<evidence type="ECO:0000313" key="14">
    <source>
        <dbReference type="Proteomes" id="UP000218896"/>
    </source>
</evidence>
<evidence type="ECO:0000313" key="13">
    <source>
        <dbReference type="EMBL" id="PAU78754.1"/>
    </source>
</evidence>
<keyword evidence="9 11" id="KW-0460">Magnesium</keyword>
<feature type="active site" description="Proton acceptor" evidence="11">
    <location>
        <position position="204"/>
    </location>
</feature>
<comment type="similarity">
    <text evidence="11">Belongs to the SrkA/RdoA protein kinase family.</text>
</comment>
<dbReference type="RefSeq" id="WP_095618324.1">
    <property type="nucleotide sequence ID" value="NZ_NSKD01000007.1"/>
</dbReference>
<evidence type="ECO:0000259" key="12">
    <source>
        <dbReference type="Pfam" id="PF01636"/>
    </source>
</evidence>
<comment type="catalytic activity">
    <reaction evidence="11">
        <text>L-seryl-[protein] + ATP = O-phospho-L-seryl-[protein] + ADP + H(+)</text>
        <dbReference type="Rhea" id="RHEA:17989"/>
        <dbReference type="Rhea" id="RHEA-COMP:9863"/>
        <dbReference type="Rhea" id="RHEA-COMP:11604"/>
        <dbReference type="ChEBI" id="CHEBI:15378"/>
        <dbReference type="ChEBI" id="CHEBI:29999"/>
        <dbReference type="ChEBI" id="CHEBI:30616"/>
        <dbReference type="ChEBI" id="CHEBI:83421"/>
        <dbReference type="ChEBI" id="CHEBI:456216"/>
        <dbReference type="EC" id="2.7.11.1"/>
    </reaction>
</comment>
<evidence type="ECO:0000256" key="5">
    <source>
        <dbReference type="ARBA" id="ARBA00022723"/>
    </source>
</evidence>
<dbReference type="Gene3D" id="1.20.1270.170">
    <property type="match status" value="1"/>
</dbReference>
<comment type="function">
    <text evidence="11">A protein kinase that phosphorylates Ser and Thr residues. Probably acts to suppress the effects of stress linked to accumulation of reactive oxygen species. Probably involved in the extracytoplasmic stress response.</text>
</comment>
<feature type="binding site" evidence="11">
    <location>
        <position position="221"/>
    </location>
    <ligand>
        <name>Mg(2+)</name>
        <dbReference type="ChEBI" id="CHEBI:18420"/>
    </ligand>
</feature>
<dbReference type="GO" id="GO:0004674">
    <property type="term" value="F:protein serine/threonine kinase activity"/>
    <property type="evidence" value="ECO:0007669"/>
    <property type="project" value="UniProtKB-UniRule"/>
</dbReference>
<keyword evidence="7 11" id="KW-0418">Kinase</keyword>
<feature type="site" description="ATP" evidence="11">
    <location>
        <position position="36"/>
    </location>
</feature>
<dbReference type="InterPro" id="IPR032882">
    <property type="entry name" value="SrkA/RdoA"/>
</dbReference>
<proteinExistence type="inferred from homology"/>
<keyword evidence="6 11" id="KW-0547">Nucleotide-binding</keyword>
<evidence type="ECO:0000256" key="7">
    <source>
        <dbReference type="ARBA" id="ARBA00022777"/>
    </source>
</evidence>
<dbReference type="EC" id="2.7.11.1" evidence="11"/>
<dbReference type="PANTHER" id="PTHR39573">
    <property type="entry name" value="STRESS RESPONSE KINASE A"/>
    <property type="match status" value="1"/>
</dbReference>
<name>A0A2A2F202_9GAMM</name>
<sequence length="331" mass="37921">METMAHPYQHLTPDLVLDAVEACGYAVNGRLFPLNSYENRVYQVGIEDQKPLIAKFYRPGRWSRPQLEEEHGFVAELESAEIPAVGALPMPGGGYLADYGGFTLALYPQRGGQAPDITLPDTLFRIGQWLGRIHQVGARQDFQHRPTIDPVRVIDEGQRYVLDAGFVPDDLVAAYRSLIPDLLDAIRACQERAGEVTIQRLHGDCHMGNILMREERLLFVDFDDARQGPAVQDIWLMLSGDAEEQRWQLGELIEGYEQFNRFNPLECHLIEPLRTMRLINQAAWLAWRWDDPTFPMHFPWFGQARFWSDHILMLREQLANLQQPPVRPPGP</sequence>
<comment type="cofactor">
    <cofactor evidence="11">
        <name>Mg(2+)</name>
        <dbReference type="ChEBI" id="CHEBI:18420"/>
    </cofactor>
</comment>
<evidence type="ECO:0000256" key="8">
    <source>
        <dbReference type="ARBA" id="ARBA00022840"/>
    </source>
</evidence>
<comment type="subunit">
    <text evidence="11">Monomer.</text>
</comment>
<dbReference type="EMBL" id="NSKD01000007">
    <property type="protein sequence ID" value="PAU78754.1"/>
    <property type="molecule type" value="Genomic_DNA"/>
</dbReference>
<dbReference type="GO" id="GO:0000287">
    <property type="term" value="F:magnesium ion binding"/>
    <property type="evidence" value="ECO:0007669"/>
    <property type="project" value="UniProtKB-UniRule"/>
</dbReference>
<dbReference type="GO" id="GO:0005737">
    <property type="term" value="C:cytoplasm"/>
    <property type="evidence" value="ECO:0007669"/>
    <property type="project" value="UniProtKB-SubCell"/>
</dbReference>
<dbReference type="InterPro" id="IPR011009">
    <property type="entry name" value="Kinase-like_dom_sf"/>
</dbReference>
<dbReference type="OrthoDB" id="5392197at2"/>
<evidence type="ECO:0000256" key="11">
    <source>
        <dbReference type="HAMAP-Rule" id="MF_01497"/>
    </source>
</evidence>
<evidence type="ECO:0000256" key="4">
    <source>
        <dbReference type="ARBA" id="ARBA00022679"/>
    </source>
</evidence>
<dbReference type="PANTHER" id="PTHR39573:SF1">
    <property type="entry name" value="STRESS RESPONSE KINASE A"/>
    <property type="match status" value="1"/>
</dbReference>
<comment type="caution">
    <text evidence="13">The sequence shown here is derived from an EMBL/GenBank/DDBJ whole genome shotgun (WGS) entry which is preliminary data.</text>
</comment>
<evidence type="ECO:0000256" key="2">
    <source>
        <dbReference type="ARBA" id="ARBA00022527"/>
    </source>
</evidence>
<dbReference type="SUPFAM" id="SSF56112">
    <property type="entry name" value="Protein kinase-like (PK-like)"/>
    <property type="match status" value="1"/>
</dbReference>
<feature type="domain" description="Aminoglycoside phosphotransferase" evidence="12">
    <location>
        <begin position="35"/>
        <end position="259"/>
    </location>
</feature>
<evidence type="ECO:0000256" key="1">
    <source>
        <dbReference type="ARBA" id="ARBA00022490"/>
    </source>
</evidence>
<keyword evidence="8 11" id="KW-0067">ATP-binding</keyword>
<dbReference type="AlphaFoldDB" id="A0A2A2F202"/>
<dbReference type="NCBIfam" id="NF008738">
    <property type="entry name" value="PRK11768.1"/>
    <property type="match status" value="1"/>
</dbReference>
<evidence type="ECO:0000256" key="9">
    <source>
        <dbReference type="ARBA" id="ARBA00022842"/>
    </source>
</evidence>
<keyword evidence="5 11" id="KW-0479">Metal-binding</keyword>
<comment type="catalytic activity">
    <reaction evidence="11">
        <text>L-threonyl-[protein] + ATP = O-phospho-L-threonyl-[protein] + ADP + H(+)</text>
        <dbReference type="Rhea" id="RHEA:46608"/>
        <dbReference type="Rhea" id="RHEA-COMP:11060"/>
        <dbReference type="Rhea" id="RHEA-COMP:11605"/>
        <dbReference type="ChEBI" id="CHEBI:15378"/>
        <dbReference type="ChEBI" id="CHEBI:30013"/>
        <dbReference type="ChEBI" id="CHEBI:30616"/>
        <dbReference type="ChEBI" id="CHEBI:61977"/>
        <dbReference type="ChEBI" id="CHEBI:456216"/>
        <dbReference type="EC" id="2.7.11.1"/>
    </reaction>
</comment>
<dbReference type="Gene3D" id="3.30.200.70">
    <property type="match status" value="1"/>
</dbReference>
<dbReference type="InterPro" id="IPR002575">
    <property type="entry name" value="Aminoglycoside_PTrfase"/>
</dbReference>
<protein>
    <recommendedName>
        <fullName evidence="11">Stress response kinase A</fullName>
        <ecNumber evidence="11">2.7.11.1</ecNumber>
    </recommendedName>
    <alternativeName>
        <fullName evidence="11">Serine/threonine-protein kinase SrkA</fullName>
    </alternativeName>
</protein>
<accession>A0A2A2F202</accession>
<dbReference type="GO" id="GO:0106310">
    <property type="term" value="F:protein serine kinase activity"/>
    <property type="evidence" value="ECO:0007669"/>
    <property type="project" value="RHEA"/>
</dbReference>
<keyword evidence="2 11" id="KW-0723">Serine/threonine-protein kinase</keyword>
<evidence type="ECO:0000256" key="6">
    <source>
        <dbReference type="ARBA" id="ARBA00022741"/>
    </source>
</evidence>
<dbReference type="Proteomes" id="UP000218896">
    <property type="component" value="Unassembled WGS sequence"/>
</dbReference>
<dbReference type="GO" id="GO:0005524">
    <property type="term" value="F:ATP binding"/>
    <property type="evidence" value="ECO:0007669"/>
    <property type="project" value="UniProtKB-UniRule"/>
</dbReference>
<keyword evidence="4 11" id="KW-0808">Transferase</keyword>
<gene>
    <name evidence="11" type="primary">srkA</name>
    <name evidence="13" type="ORF">CK501_13810</name>
</gene>
<dbReference type="Pfam" id="PF01636">
    <property type="entry name" value="APH"/>
    <property type="match status" value="1"/>
</dbReference>
<feature type="binding site" evidence="11">
    <location>
        <position position="209"/>
    </location>
    <ligand>
        <name>Mg(2+)</name>
        <dbReference type="ChEBI" id="CHEBI:18420"/>
    </ligand>
</feature>
<keyword evidence="3 11" id="KW-0597">Phosphoprotein</keyword>
<organism evidence="13 14">
    <name type="scientific">Halovibrio salipaludis</name>
    <dbReference type="NCBI Taxonomy" id="2032626"/>
    <lineage>
        <taxon>Bacteria</taxon>
        <taxon>Pseudomonadati</taxon>
        <taxon>Pseudomonadota</taxon>
        <taxon>Gammaproteobacteria</taxon>
        <taxon>Oceanospirillales</taxon>
        <taxon>Halomonadaceae</taxon>
        <taxon>Halovibrio</taxon>
    </lineage>
</organism>
<keyword evidence="10 11" id="KW-0346">Stress response</keyword>
<dbReference type="HAMAP" id="MF_01497">
    <property type="entry name" value="SrkA_kinase"/>
    <property type="match status" value="1"/>
</dbReference>
<reference evidence="13 14" key="1">
    <citation type="submission" date="2017-08" db="EMBL/GenBank/DDBJ databases">
        <title>Halovibrio sewagensis sp. nov., isolated from wastewater of high salinity.</title>
        <authorList>
            <person name="Dong X."/>
            <person name="Zhang G."/>
        </authorList>
    </citation>
    <scope>NUCLEOTIDE SEQUENCE [LARGE SCALE GENOMIC DNA]</scope>
    <source>
        <strain evidence="13 14">YL5-2</strain>
    </source>
</reference>